<feature type="region of interest" description="Disordered" evidence="1">
    <location>
        <begin position="128"/>
        <end position="231"/>
    </location>
</feature>
<feature type="region of interest" description="Disordered" evidence="1">
    <location>
        <begin position="751"/>
        <end position="808"/>
    </location>
</feature>
<evidence type="ECO:0000313" key="4">
    <source>
        <dbReference type="Proteomes" id="UP001600064"/>
    </source>
</evidence>
<feature type="compositionally biased region" description="Acidic residues" evidence="1">
    <location>
        <begin position="447"/>
        <end position="465"/>
    </location>
</feature>
<dbReference type="RefSeq" id="XP_070867972.1">
    <property type="nucleotide sequence ID" value="XM_071010545.1"/>
</dbReference>
<feature type="compositionally biased region" description="Polar residues" evidence="1">
    <location>
        <begin position="406"/>
        <end position="423"/>
    </location>
</feature>
<organism evidence="3 4">
    <name type="scientific">Remersonia thermophila</name>
    <dbReference type="NCBI Taxonomy" id="72144"/>
    <lineage>
        <taxon>Eukaryota</taxon>
        <taxon>Fungi</taxon>
        <taxon>Dikarya</taxon>
        <taxon>Ascomycota</taxon>
        <taxon>Pezizomycotina</taxon>
        <taxon>Sordariomycetes</taxon>
        <taxon>Sordariomycetidae</taxon>
        <taxon>Sordariales</taxon>
        <taxon>Sordariales incertae sedis</taxon>
        <taxon>Remersonia</taxon>
    </lineage>
</organism>
<proteinExistence type="predicted"/>
<feature type="compositionally biased region" description="Low complexity" evidence="1">
    <location>
        <begin position="541"/>
        <end position="556"/>
    </location>
</feature>
<feature type="compositionally biased region" description="Polar residues" evidence="1">
    <location>
        <begin position="1026"/>
        <end position="1041"/>
    </location>
</feature>
<name>A0ABR4DFV4_9PEZI</name>
<feature type="domain" description="DUF7357" evidence="2">
    <location>
        <begin position="7"/>
        <end position="140"/>
    </location>
</feature>
<feature type="compositionally biased region" description="Acidic residues" evidence="1">
    <location>
        <begin position="196"/>
        <end position="210"/>
    </location>
</feature>
<dbReference type="Proteomes" id="UP001600064">
    <property type="component" value="Unassembled WGS sequence"/>
</dbReference>
<gene>
    <name evidence="3" type="ORF">VTJ83DRAFT_4094</name>
</gene>
<feature type="compositionally biased region" description="Polar residues" evidence="1">
    <location>
        <begin position="604"/>
        <end position="618"/>
    </location>
</feature>
<dbReference type="EMBL" id="JAZGUE010000003">
    <property type="protein sequence ID" value="KAL2269248.1"/>
    <property type="molecule type" value="Genomic_DNA"/>
</dbReference>
<evidence type="ECO:0000313" key="3">
    <source>
        <dbReference type="EMBL" id="KAL2269248.1"/>
    </source>
</evidence>
<protein>
    <recommendedName>
        <fullName evidence="2">DUF7357 domain-containing protein</fullName>
    </recommendedName>
</protein>
<feature type="compositionally biased region" description="Acidic residues" evidence="1">
    <location>
        <begin position="149"/>
        <end position="160"/>
    </location>
</feature>
<feature type="region of interest" description="Disordered" evidence="1">
    <location>
        <begin position="829"/>
        <end position="851"/>
    </location>
</feature>
<feature type="region of interest" description="Disordered" evidence="1">
    <location>
        <begin position="393"/>
        <end position="646"/>
    </location>
</feature>
<feature type="compositionally biased region" description="Acidic residues" evidence="1">
    <location>
        <begin position="513"/>
        <end position="524"/>
    </location>
</feature>
<feature type="region of interest" description="Disordered" evidence="1">
    <location>
        <begin position="970"/>
        <end position="1054"/>
    </location>
</feature>
<reference evidence="3 4" key="1">
    <citation type="journal article" date="2024" name="Commun. Biol.">
        <title>Comparative genomic analysis of thermophilic fungi reveals convergent evolutionary adaptations and gene losses.</title>
        <authorList>
            <person name="Steindorff A.S."/>
            <person name="Aguilar-Pontes M.V."/>
            <person name="Robinson A.J."/>
            <person name="Andreopoulos B."/>
            <person name="LaButti K."/>
            <person name="Kuo A."/>
            <person name="Mondo S."/>
            <person name="Riley R."/>
            <person name="Otillar R."/>
            <person name="Haridas S."/>
            <person name="Lipzen A."/>
            <person name="Grimwood J."/>
            <person name="Schmutz J."/>
            <person name="Clum A."/>
            <person name="Reid I.D."/>
            <person name="Moisan M.C."/>
            <person name="Butler G."/>
            <person name="Nguyen T.T.M."/>
            <person name="Dewar K."/>
            <person name="Conant G."/>
            <person name="Drula E."/>
            <person name="Henrissat B."/>
            <person name="Hansel C."/>
            <person name="Singer S."/>
            <person name="Hutchinson M.I."/>
            <person name="de Vries R.P."/>
            <person name="Natvig D.O."/>
            <person name="Powell A.J."/>
            <person name="Tsang A."/>
            <person name="Grigoriev I.V."/>
        </authorList>
    </citation>
    <scope>NUCLEOTIDE SEQUENCE [LARGE SCALE GENOMIC DNA]</scope>
    <source>
        <strain evidence="3 4">ATCC 22073</strain>
    </source>
</reference>
<dbReference type="Pfam" id="PF24054">
    <property type="entry name" value="DUF7357"/>
    <property type="match status" value="1"/>
</dbReference>
<sequence>MKDRNILRLRLVVRRHALPEVRVVFPIRLDTEPTIANLLEQINEVIPLESNDWGLEDYAVELRDSNGSGFECLHFQHVSVTLNDDEEVHIRPLDTGDRRKRRLSGRYQISRDGKRLIDGIAFGRPRLKAPRDRPAVDIPPLKRPRIAYDADEEQYQEDEEAPRLLLTEHGESPRGGSRVRKRVRFNNYGGSHLDEDYYDDEEEEDDDFDDGDHADKSDGDSDTEDEPNDSEIEDELQALRAENGQTNYEIEDELQGLQADNERSQPESSAQIPALDLQTIDKISALRLAFPTAEVAACERALATHDGDVKSAYYALQSKHRTSTTLGTVLAYVAPSPSRDGNDIVPRVLDDDEASDAESVATVVKHYDQHGFPSGSILDGTASTQVVEAMRKSGLPVKRPVHTKFDNNTNTEAAGASQQSPGQETDKSMIDSPPSDDSGSDTHTDNDGSDESYESDESDDSDDSGPEVASSKLPITPASLKLPSSKQPTSIGIDESAVESTSDSDSSSLVGESDGDESSDDEDNSSGSHESESSDDDSDSDSSVSSGSGVDASTGVQDDTDSDSSADTSGSDSESEDGEDGSDSSSSDDSSEAEADADTKSSSVQNEAQASHVVQSTPPIAPGTANNVRMPVPPGQGKTATQKRNARRRAALQAKKAAAAQEATMQLQDSKNLVADKKAELLLRLNLVPSVSPEDTTVTNNIEVKFHKGSPETQPQPAEETQHVQSDPDAWRDKILYRAVECVESGVELSEPPFPFVQRWDPQQKRRGGRSKRKQRDQDQYLDDSSWSSAKRHRHGTSLGDHDAYEASYSGHHDAGALDESALNYDDEVPMDEEHSKQPGLQGVGEDDDMPALPEDVSSLPIFEPDKAVPGMILTWKQLLLSKSTNWQPQVWQLTGEIISVLDDNTLKLRLAKRDWNRDRNEKVYDEDGNRVYDKFELPAMDEEGEDGEEDGFRTLDLADMMESRILRGSSRHTSMDQPKHPSVLASPDATVGRPRQRPGSALHDETVASELARSNQPREAAGDPSNGTQGAEQSKTTSETLAAAPKIAGAQNC</sequence>
<evidence type="ECO:0000256" key="1">
    <source>
        <dbReference type="SAM" id="MobiDB-lite"/>
    </source>
</evidence>
<feature type="compositionally biased region" description="Low complexity" evidence="1">
    <location>
        <begin position="494"/>
        <end position="512"/>
    </location>
</feature>
<evidence type="ECO:0000259" key="2">
    <source>
        <dbReference type="Pfam" id="PF24054"/>
    </source>
</evidence>
<comment type="caution">
    <text evidence="3">The sequence shown here is derived from an EMBL/GenBank/DDBJ whole genome shotgun (WGS) entry which is preliminary data.</text>
</comment>
<accession>A0ABR4DFV4</accession>
<dbReference type="GeneID" id="98125189"/>
<dbReference type="InterPro" id="IPR055781">
    <property type="entry name" value="DUF7357"/>
</dbReference>
<feature type="compositionally biased region" description="Basic residues" evidence="1">
    <location>
        <begin position="765"/>
        <end position="775"/>
    </location>
</feature>
<feature type="compositionally biased region" description="Acidic residues" evidence="1">
    <location>
        <begin position="573"/>
        <end position="582"/>
    </location>
</feature>
<keyword evidence="4" id="KW-1185">Reference proteome</keyword>
<feature type="compositionally biased region" description="Acidic residues" evidence="1">
    <location>
        <begin position="220"/>
        <end position="231"/>
    </location>
</feature>
<feature type="region of interest" description="Disordered" evidence="1">
    <location>
        <begin position="707"/>
        <end position="729"/>
    </location>
</feature>